<evidence type="ECO:0000313" key="2">
    <source>
        <dbReference type="EMBL" id="MQL89642.1"/>
    </source>
</evidence>
<proteinExistence type="predicted"/>
<dbReference type="EMBL" id="NMUH01001165">
    <property type="protein sequence ID" value="MQL89642.1"/>
    <property type="molecule type" value="Genomic_DNA"/>
</dbReference>
<sequence length="311" mass="33174">MERGEKQTASSNQKKKIEPTFVPEWLKTTTTATGGGGSSNHIAGSSSYTERISSSYRRSSSTNGSLNHDKDTSLHSRPYSSFGRSNRDRDREKDVDFRDRKETIKLENGFQDLPDSFISSRSEKDALRRSQSLISGRQSDSWAKRPGNGTTNSNFLASGSIVSSISKASFDREFPSLGAEDKHGPPEIGRVSSPGLSSAIQILPLGCSALIGGDGWTSALAEVPVIVGGNGPSFSPVQQAATSTTSTVSSTTTGLNMAETLAQAPSRARAAPQVSVDSQKLEELAIKQSRQLIPVTPSMPKTSVGLMPLHI</sequence>
<reference evidence="2" key="1">
    <citation type="submission" date="2017-07" db="EMBL/GenBank/DDBJ databases">
        <title>Taro Niue Genome Assembly and Annotation.</title>
        <authorList>
            <person name="Atibalentja N."/>
            <person name="Keating K."/>
            <person name="Fields C.J."/>
        </authorList>
    </citation>
    <scope>NUCLEOTIDE SEQUENCE</scope>
    <source>
        <strain evidence="2">Niue_2</strain>
        <tissue evidence="2">Leaf</tissue>
    </source>
</reference>
<feature type="region of interest" description="Disordered" evidence="1">
    <location>
        <begin position="1"/>
        <end position="156"/>
    </location>
</feature>
<dbReference type="PANTHER" id="PTHR34112">
    <property type="entry name" value="C-JUN-AMINO-TERMINAL KINASE-INTERACTING PROTEIN"/>
    <property type="match status" value="1"/>
</dbReference>
<organism evidence="2 3">
    <name type="scientific">Colocasia esculenta</name>
    <name type="common">Wild taro</name>
    <name type="synonym">Arum esculentum</name>
    <dbReference type="NCBI Taxonomy" id="4460"/>
    <lineage>
        <taxon>Eukaryota</taxon>
        <taxon>Viridiplantae</taxon>
        <taxon>Streptophyta</taxon>
        <taxon>Embryophyta</taxon>
        <taxon>Tracheophyta</taxon>
        <taxon>Spermatophyta</taxon>
        <taxon>Magnoliopsida</taxon>
        <taxon>Liliopsida</taxon>
        <taxon>Araceae</taxon>
        <taxon>Aroideae</taxon>
        <taxon>Colocasieae</taxon>
        <taxon>Colocasia</taxon>
    </lineage>
</organism>
<evidence type="ECO:0000256" key="1">
    <source>
        <dbReference type="SAM" id="MobiDB-lite"/>
    </source>
</evidence>
<comment type="caution">
    <text evidence="2">The sequence shown here is derived from an EMBL/GenBank/DDBJ whole genome shotgun (WGS) entry which is preliminary data.</text>
</comment>
<protein>
    <submittedName>
        <fullName evidence="2">Uncharacterized protein</fullName>
    </submittedName>
</protein>
<dbReference type="PANTHER" id="PTHR34112:SF13">
    <property type="entry name" value="OS04G0448200 PROTEIN"/>
    <property type="match status" value="1"/>
</dbReference>
<gene>
    <name evidence="2" type="ORF">Taro_022212</name>
</gene>
<keyword evidence="3" id="KW-1185">Reference proteome</keyword>
<feature type="compositionally biased region" description="Low complexity" evidence="1">
    <location>
        <begin position="45"/>
        <end position="62"/>
    </location>
</feature>
<feature type="compositionally biased region" description="Basic and acidic residues" evidence="1">
    <location>
        <begin position="85"/>
        <end position="105"/>
    </location>
</feature>
<dbReference type="OrthoDB" id="1917528at2759"/>
<feature type="compositionally biased region" description="Polar residues" evidence="1">
    <location>
        <begin position="129"/>
        <end position="141"/>
    </location>
</feature>
<dbReference type="Proteomes" id="UP000652761">
    <property type="component" value="Unassembled WGS sequence"/>
</dbReference>
<evidence type="ECO:0000313" key="3">
    <source>
        <dbReference type="Proteomes" id="UP000652761"/>
    </source>
</evidence>
<name>A0A843UTT6_COLES</name>
<accession>A0A843UTT6</accession>
<dbReference type="AlphaFoldDB" id="A0A843UTT6"/>